<name>B8ELV9_METSB</name>
<keyword evidence="2" id="KW-1185">Reference proteome</keyword>
<protein>
    <submittedName>
        <fullName evidence="1">Uncharacterized protein</fullName>
    </submittedName>
</protein>
<dbReference type="RefSeq" id="WP_012590810.1">
    <property type="nucleotide sequence ID" value="NC_011666.1"/>
</dbReference>
<evidence type="ECO:0000313" key="2">
    <source>
        <dbReference type="Proteomes" id="UP000002257"/>
    </source>
</evidence>
<evidence type="ECO:0000313" key="1">
    <source>
        <dbReference type="EMBL" id="ACK50740.1"/>
    </source>
</evidence>
<reference evidence="1 2" key="1">
    <citation type="journal article" date="2010" name="J. Bacteriol.">
        <title>Complete genome sequence of the aerobic facultative methanotroph Methylocella silvestris BL2.</title>
        <authorList>
            <person name="Chen Y."/>
            <person name="Crombie A."/>
            <person name="Rahman M.T."/>
            <person name="Dedysh S.N."/>
            <person name="Liesack W."/>
            <person name="Stott M.B."/>
            <person name="Alam M."/>
            <person name="Theisen A.R."/>
            <person name="Murrell J.C."/>
            <person name="Dunfield P.F."/>
        </authorList>
    </citation>
    <scope>NUCLEOTIDE SEQUENCE [LARGE SCALE GENOMIC DNA]</scope>
    <source>
        <strain evidence="2">DSM 15510 / CIP 108128 / LMG 27833 / NCIMB 13906 / BL2</strain>
    </source>
</reference>
<dbReference type="EMBL" id="CP001280">
    <property type="protein sequence ID" value="ACK50740.1"/>
    <property type="molecule type" value="Genomic_DNA"/>
</dbReference>
<gene>
    <name evidence="1" type="ordered locus">Msil_1795</name>
</gene>
<proteinExistence type="predicted"/>
<dbReference type="AlphaFoldDB" id="B8ELV9"/>
<accession>B8ELV9</accession>
<dbReference type="KEGG" id="msl:Msil_1795"/>
<dbReference type="HOGENOM" id="CLU_2494372_0_0_5"/>
<sequence length="86" mass="9175">MHQRHNAFFLAGALAVATIGAAGPARCSGYSDPLFDALAWPPFRPAVRQQKAAKTVEFNAARFQDRPRMSCASIACPGIIILGVGF</sequence>
<organism evidence="1 2">
    <name type="scientific">Methylocella silvestris (strain DSM 15510 / CIP 108128 / LMG 27833 / NCIMB 13906 / BL2)</name>
    <dbReference type="NCBI Taxonomy" id="395965"/>
    <lineage>
        <taxon>Bacteria</taxon>
        <taxon>Pseudomonadati</taxon>
        <taxon>Pseudomonadota</taxon>
        <taxon>Alphaproteobacteria</taxon>
        <taxon>Hyphomicrobiales</taxon>
        <taxon>Beijerinckiaceae</taxon>
        <taxon>Methylocella</taxon>
    </lineage>
</organism>
<dbReference type="Proteomes" id="UP000002257">
    <property type="component" value="Chromosome"/>
</dbReference>